<protein>
    <submittedName>
        <fullName evidence="2">Uncharacterized protein</fullName>
    </submittedName>
</protein>
<name>A0A8X8CWE0_POPTO</name>
<organism evidence="2 3">
    <name type="scientific">Populus tomentosa</name>
    <name type="common">Chinese white poplar</name>
    <dbReference type="NCBI Taxonomy" id="118781"/>
    <lineage>
        <taxon>Eukaryota</taxon>
        <taxon>Viridiplantae</taxon>
        <taxon>Streptophyta</taxon>
        <taxon>Embryophyta</taxon>
        <taxon>Tracheophyta</taxon>
        <taxon>Spermatophyta</taxon>
        <taxon>Magnoliopsida</taxon>
        <taxon>eudicotyledons</taxon>
        <taxon>Gunneridae</taxon>
        <taxon>Pentapetalae</taxon>
        <taxon>rosids</taxon>
        <taxon>fabids</taxon>
        <taxon>Malpighiales</taxon>
        <taxon>Salicaceae</taxon>
        <taxon>Saliceae</taxon>
        <taxon>Populus</taxon>
    </lineage>
</organism>
<dbReference type="Proteomes" id="UP000886885">
    <property type="component" value="Chromosome 6D"/>
</dbReference>
<keyword evidence="1" id="KW-0812">Transmembrane</keyword>
<evidence type="ECO:0000256" key="1">
    <source>
        <dbReference type="SAM" id="Phobius"/>
    </source>
</evidence>
<dbReference type="AlphaFoldDB" id="A0A8X8CWE0"/>
<dbReference type="EMBL" id="JAAWWB010000012">
    <property type="protein sequence ID" value="KAG6768935.1"/>
    <property type="molecule type" value="Genomic_DNA"/>
</dbReference>
<gene>
    <name evidence="2" type="ORF">POTOM_024547</name>
</gene>
<evidence type="ECO:0000313" key="2">
    <source>
        <dbReference type="EMBL" id="KAG6768935.1"/>
    </source>
</evidence>
<reference evidence="2" key="1">
    <citation type="journal article" date="2020" name="bioRxiv">
        <title>Hybrid origin of Populus tomentosa Carr. identified through genome sequencing and phylogenomic analysis.</title>
        <authorList>
            <person name="An X."/>
            <person name="Gao K."/>
            <person name="Chen Z."/>
            <person name="Li J."/>
            <person name="Yang X."/>
            <person name="Yang X."/>
            <person name="Zhou J."/>
            <person name="Guo T."/>
            <person name="Zhao T."/>
            <person name="Huang S."/>
            <person name="Miao D."/>
            <person name="Khan W.U."/>
            <person name="Rao P."/>
            <person name="Ye M."/>
            <person name="Lei B."/>
            <person name="Liao W."/>
            <person name="Wang J."/>
            <person name="Ji L."/>
            <person name="Li Y."/>
            <person name="Guo B."/>
            <person name="Mustafa N.S."/>
            <person name="Li S."/>
            <person name="Yun Q."/>
            <person name="Keller S.R."/>
            <person name="Mao J."/>
            <person name="Zhang R."/>
            <person name="Strauss S.H."/>
        </authorList>
    </citation>
    <scope>NUCLEOTIDE SEQUENCE</scope>
    <source>
        <strain evidence="2">GM15</strain>
        <tissue evidence="2">Leaf</tissue>
    </source>
</reference>
<keyword evidence="3" id="KW-1185">Reference proteome</keyword>
<dbReference type="PROSITE" id="PS00221">
    <property type="entry name" value="MIP"/>
    <property type="match status" value="1"/>
</dbReference>
<feature type="transmembrane region" description="Helical" evidence="1">
    <location>
        <begin position="6"/>
        <end position="28"/>
    </location>
</feature>
<evidence type="ECO:0000313" key="3">
    <source>
        <dbReference type="Proteomes" id="UP000886885"/>
    </source>
</evidence>
<comment type="caution">
    <text evidence="2">The sequence shown here is derived from an EMBL/GenBank/DDBJ whole genome shotgun (WGS) entry which is preliminary data.</text>
</comment>
<keyword evidence="1" id="KW-1133">Transmembrane helix</keyword>
<proteinExistence type="predicted"/>
<sequence>MLPDGLPSSVTVADFLVIMVLVTTRFSVFRKLLGHLISYVHHVKEHDETTFFPESHYNPTLSFAFVL</sequence>
<accession>A0A8X8CWE0</accession>
<dbReference type="InterPro" id="IPR022357">
    <property type="entry name" value="MIP_CS"/>
</dbReference>
<keyword evidence="1" id="KW-0472">Membrane</keyword>